<dbReference type="HOGENOM" id="CLU_030040_0_0_1"/>
<protein>
    <submittedName>
        <fullName evidence="1">Uncharacterized protein</fullName>
    </submittedName>
</protein>
<reference evidence="2" key="1">
    <citation type="journal article" date="2010" name="Genome Biol.">
        <title>Genome sequence of the necrotrophic plant pathogen Pythium ultimum reveals original pathogenicity mechanisms and effector repertoire.</title>
        <authorList>
            <person name="Levesque C.A."/>
            <person name="Brouwer H."/>
            <person name="Cano L."/>
            <person name="Hamilton J.P."/>
            <person name="Holt C."/>
            <person name="Huitema E."/>
            <person name="Raffaele S."/>
            <person name="Robideau G.P."/>
            <person name="Thines M."/>
            <person name="Win J."/>
            <person name="Zerillo M.M."/>
            <person name="Beakes G.W."/>
            <person name="Boore J.L."/>
            <person name="Busam D."/>
            <person name="Dumas B."/>
            <person name="Ferriera S."/>
            <person name="Fuerstenberg S.I."/>
            <person name="Gachon C.M."/>
            <person name="Gaulin E."/>
            <person name="Govers F."/>
            <person name="Grenville-Briggs L."/>
            <person name="Horner N."/>
            <person name="Hostetler J."/>
            <person name="Jiang R.H."/>
            <person name="Johnson J."/>
            <person name="Krajaejun T."/>
            <person name="Lin H."/>
            <person name="Meijer H.J."/>
            <person name="Moore B."/>
            <person name="Morris P."/>
            <person name="Phuntmart V."/>
            <person name="Puiu D."/>
            <person name="Shetty J."/>
            <person name="Stajich J.E."/>
            <person name="Tripathy S."/>
            <person name="Wawra S."/>
            <person name="van West P."/>
            <person name="Whitty B.R."/>
            <person name="Coutinho P.M."/>
            <person name="Henrissat B."/>
            <person name="Martin F."/>
            <person name="Thomas P.D."/>
            <person name="Tyler B.M."/>
            <person name="De Vries R.P."/>
            <person name="Kamoun S."/>
            <person name="Yandell M."/>
            <person name="Tisserat N."/>
            <person name="Buell C.R."/>
        </authorList>
    </citation>
    <scope>NUCLEOTIDE SEQUENCE</scope>
    <source>
        <strain evidence="2">DAOM:BR144</strain>
    </source>
</reference>
<proteinExistence type="predicted"/>
<dbReference type="InParanoid" id="K3X5H5"/>
<dbReference type="VEuPathDB" id="FungiDB:PYU1_G012448"/>
<organism evidence="1 2">
    <name type="scientific">Globisporangium ultimum (strain ATCC 200006 / CBS 805.95 / DAOM BR144)</name>
    <name type="common">Pythium ultimum</name>
    <dbReference type="NCBI Taxonomy" id="431595"/>
    <lineage>
        <taxon>Eukaryota</taxon>
        <taxon>Sar</taxon>
        <taxon>Stramenopiles</taxon>
        <taxon>Oomycota</taxon>
        <taxon>Peronosporomycetes</taxon>
        <taxon>Pythiales</taxon>
        <taxon>Pythiaceae</taxon>
        <taxon>Globisporangium</taxon>
    </lineage>
</organism>
<reference evidence="1" key="3">
    <citation type="submission" date="2015-02" db="UniProtKB">
        <authorList>
            <consortium name="EnsemblProtists"/>
        </authorList>
    </citation>
    <scope>IDENTIFICATION</scope>
    <source>
        <strain evidence="1">DAOM BR144</strain>
    </source>
</reference>
<dbReference type="GO" id="GO:0008237">
    <property type="term" value="F:metallopeptidase activity"/>
    <property type="evidence" value="ECO:0007669"/>
    <property type="project" value="InterPro"/>
</dbReference>
<keyword evidence="2" id="KW-1185">Reference proteome</keyword>
<dbReference type="AlphaFoldDB" id="K3X5H5"/>
<dbReference type="eggNOG" id="ENOG502RITG">
    <property type="taxonomic scope" value="Eukaryota"/>
</dbReference>
<evidence type="ECO:0000313" key="2">
    <source>
        <dbReference type="Proteomes" id="UP000019132"/>
    </source>
</evidence>
<name>K3X5H5_GLOUD</name>
<dbReference type="OMA" id="MPIQAYP"/>
<dbReference type="InterPro" id="IPR024079">
    <property type="entry name" value="MetalloPept_cat_dom_sf"/>
</dbReference>
<dbReference type="Gene3D" id="3.40.390.10">
    <property type="entry name" value="Collagenase (Catalytic Domain)"/>
    <property type="match status" value="2"/>
</dbReference>
<dbReference type="Pfam" id="PF09471">
    <property type="entry name" value="Peptidase_M64"/>
    <property type="match status" value="1"/>
</dbReference>
<reference evidence="2" key="2">
    <citation type="submission" date="2010-04" db="EMBL/GenBank/DDBJ databases">
        <authorList>
            <person name="Buell R."/>
            <person name="Hamilton J."/>
            <person name="Hostetler J."/>
        </authorList>
    </citation>
    <scope>NUCLEOTIDE SEQUENCE [LARGE SCALE GENOMIC DNA]</scope>
    <source>
        <strain evidence="2">DAOM:BR144</strain>
    </source>
</reference>
<evidence type="ECO:0000313" key="1">
    <source>
        <dbReference type="EnsemblProtists" id="PYU1_T012474"/>
    </source>
</evidence>
<dbReference type="EnsemblProtists" id="PYU1_T012474">
    <property type="protein sequence ID" value="PYU1_T012474"/>
    <property type="gene ID" value="PYU1_G012448"/>
</dbReference>
<dbReference type="EMBL" id="GL376610">
    <property type="status" value="NOT_ANNOTATED_CDS"/>
    <property type="molecule type" value="Genomic_DNA"/>
</dbReference>
<dbReference type="Proteomes" id="UP000019132">
    <property type="component" value="Unassembled WGS sequence"/>
</dbReference>
<accession>K3X5H5</accession>
<sequence length="569" mass="62501">MVDAASTVCTVIKVTELTQLHRAIKTPNDTFEQSVSRQNRASKEELLLLGDETDAQKIVEIFGGSTSAVKARILERCPNGANQATPAAPTPSLRGAESVGVQATSVIKKIVDSGDPSNRIDVVFMGDGYTASEQMKFFDDIKRLTSEMFTGDTFAQYLPLFNIWAAYLPSTVSGIGTGGTPKNTVFGLYRDGTELRGVYVTNAAKARELCASVGTNACDFPSLIGNDDFYGGLGGEFVISTRSVSSGTVVLRHEMGHNFGVVGEEYDGGQVYSGANSVKSVSGVTWKHWLTNPNSLVEQKAAQLYQKHIWYNLQQGAYTISFTSTGAYKRWYILISASGVDTNDSLTVTLDGKPLSWKSNGLKDRSFYSWTSSTAGFTAGTHTLQIQGGGSFNGPIIKQLCNAVIYEYKDESEYKLDDPDYIGIYPTYDISKSKSYRPNNEKCLMRNMTSSSFCSVCQENMWLKFMTRIEFIDNVVVSGKTVEVKLIPLGQLRPATDGFIRANPKLAAAEKYTIQWLKSGVEVTKFRDQVKVDLTGEATGQWTVRANFSTPTVRLDPNKYMLSEKTFTI</sequence>
<dbReference type="InterPro" id="IPR019026">
    <property type="entry name" value="Peptidase_M64_IgA"/>
</dbReference>